<evidence type="ECO:0000313" key="1">
    <source>
        <dbReference type="EMBL" id="ONI32605.1"/>
    </source>
</evidence>
<dbReference type="Proteomes" id="UP000006882">
    <property type="component" value="Chromosome G1"/>
</dbReference>
<organism evidence="1 2">
    <name type="scientific">Prunus persica</name>
    <name type="common">Peach</name>
    <name type="synonym">Amygdalus persica</name>
    <dbReference type="NCBI Taxonomy" id="3760"/>
    <lineage>
        <taxon>Eukaryota</taxon>
        <taxon>Viridiplantae</taxon>
        <taxon>Streptophyta</taxon>
        <taxon>Embryophyta</taxon>
        <taxon>Tracheophyta</taxon>
        <taxon>Spermatophyta</taxon>
        <taxon>Magnoliopsida</taxon>
        <taxon>eudicotyledons</taxon>
        <taxon>Gunneridae</taxon>
        <taxon>Pentapetalae</taxon>
        <taxon>rosids</taxon>
        <taxon>fabids</taxon>
        <taxon>Rosales</taxon>
        <taxon>Rosaceae</taxon>
        <taxon>Amygdaloideae</taxon>
        <taxon>Amygdaleae</taxon>
        <taxon>Prunus</taxon>
    </lineage>
</organism>
<dbReference type="AlphaFoldDB" id="A0A251RBY0"/>
<sequence length="92" mass="10252">MLIHYVAARESECLQVGDVVLFVCNSSVDCGGSRQLCKDNDTDQAKNEESLKEKVRENAVSIPYFIFRGQNLDALLSAKRTVSLRLGLFTLL</sequence>
<gene>
    <name evidence="1" type="ORF">PRUPE_1G375400</name>
</gene>
<dbReference type="EMBL" id="CM007651">
    <property type="protein sequence ID" value="ONI32605.1"/>
    <property type="molecule type" value="Genomic_DNA"/>
</dbReference>
<name>A0A251RBY0_PRUPE</name>
<evidence type="ECO:0000313" key="2">
    <source>
        <dbReference type="Proteomes" id="UP000006882"/>
    </source>
</evidence>
<reference evidence="1 2" key="1">
    <citation type="journal article" date="2013" name="Nat. Genet.">
        <title>The high-quality draft genome of peach (Prunus persica) identifies unique patterns of genetic diversity, domestication and genome evolution.</title>
        <authorList>
            <consortium name="International Peach Genome Initiative"/>
            <person name="Verde I."/>
            <person name="Abbott A.G."/>
            <person name="Scalabrin S."/>
            <person name="Jung S."/>
            <person name="Shu S."/>
            <person name="Marroni F."/>
            <person name="Zhebentyayeva T."/>
            <person name="Dettori M.T."/>
            <person name="Grimwood J."/>
            <person name="Cattonaro F."/>
            <person name="Zuccolo A."/>
            <person name="Rossini L."/>
            <person name="Jenkins J."/>
            <person name="Vendramin E."/>
            <person name="Meisel L.A."/>
            <person name="Decroocq V."/>
            <person name="Sosinski B."/>
            <person name="Prochnik S."/>
            <person name="Mitros T."/>
            <person name="Policriti A."/>
            <person name="Cipriani G."/>
            <person name="Dondini L."/>
            <person name="Ficklin S."/>
            <person name="Goodstein D.M."/>
            <person name="Xuan P."/>
            <person name="Del Fabbro C."/>
            <person name="Aramini V."/>
            <person name="Copetti D."/>
            <person name="Gonzalez S."/>
            <person name="Horner D.S."/>
            <person name="Falchi R."/>
            <person name="Lucas S."/>
            <person name="Mica E."/>
            <person name="Maldonado J."/>
            <person name="Lazzari B."/>
            <person name="Bielenberg D."/>
            <person name="Pirona R."/>
            <person name="Miculan M."/>
            <person name="Barakat A."/>
            <person name="Testolin R."/>
            <person name="Stella A."/>
            <person name="Tartarini S."/>
            <person name="Tonutti P."/>
            <person name="Arus P."/>
            <person name="Orellana A."/>
            <person name="Wells C."/>
            <person name="Main D."/>
            <person name="Vizzotto G."/>
            <person name="Silva H."/>
            <person name="Salamini F."/>
            <person name="Schmutz J."/>
            <person name="Morgante M."/>
            <person name="Rokhsar D.S."/>
        </authorList>
    </citation>
    <scope>NUCLEOTIDE SEQUENCE [LARGE SCALE GENOMIC DNA]</scope>
    <source>
        <strain evidence="2">cv. Nemared</strain>
    </source>
</reference>
<keyword evidence="2" id="KW-1185">Reference proteome</keyword>
<protein>
    <submittedName>
        <fullName evidence="1">Uncharacterized protein</fullName>
    </submittedName>
</protein>
<proteinExistence type="predicted"/>
<accession>A0A251RBY0</accession>
<dbReference type="Gramene" id="ONI32605">
    <property type="protein sequence ID" value="ONI32605"/>
    <property type="gene ID" value="PRUPE_1G375400"/>
</dbReference>